<sequence>MHVINNLHHFSAFNGRYSFNQHERVPLNAPETKLATTGKAGNDPILEQEVKRPSKKSLRDVTKDTLEIIPYIIKSLEEAGEAPRHSVLYNHDEDSCWPLEKKNPYFPDLHTDIKVIMEDSLDAAVFLGNMHHFLGSEDRTPVCVLNFANQSHIGGGFYSGSLAQEEDICRRSTLIDTLHPHYYPMKDDECIYSPSVFVFRENARKADHKIMWINDVFLLPEVSIISMAAECRPALNSSGDDYATSSSRDIMRQKMRFTLRVAGNNYHRRLILGALGCGGFGHPPKAVAQLWADVLSEEEFEGWFETIVFAIWDPKPPYKNFLAFSEVLSAQSLLEYQDSEEENGITSSKDEGEDLANDLKVFAKPPPVVMLETDKTESFDTNLVKDIRDTEMMDIEENEESEESRRSKSSVESDGFGRIRRVLGL</sequence>
<dbReference type="OrthoDB" id="9985428at2759"/>
<dbReference type="EMBL" id="JAPQKT010000009">
    <property type="protein sequence ID" value="KAJ5221734.1"/>
    <property type="molecule type" value="Genomic_DNA"/>
</dbReference>
<reference evidence="3" key="2">
    <citation type="journal article" date="2023" name="IMA Fungus">
        <title>Comparative genomic study of the Penicillium genus elucidates a diverse pangenome and 15 lateral gene transfer events.</title>
        <authorList>
            <person name="Petersen C."/>
            <person name="Sorensen T."/>
            <person name="Nielsen M.R."/>
            <person name="Sondergaard T.E."/>
            <person name="Sorensen J.L."/>
            <person name="Fitzpatrick D.A."/>
            <person name="Frisvad J.C."/>
            <person name="Nielsen K.L."/>
        </authorList>
    </citation>
    <scope>NUCLEOTIDE SEQUENCE</scope>
    <source>
        <strain evidence="3">IBT 23319</strain>
    </source>
</reference>
<comment type="caution">
    <text evidence="3">The sequence shown here is derived from an EMBL/GenBank/DDBJ whole genome shotgun (WGS) entry which is preliminary data.</text>
</comment>
<dbReference type="RefSeq" id="XP_056496657.1">
    <property type="nucleotide sequence ID" value="XM_056649526.1"/>
</dbReference>
<name>A0A9W9TGP5_PENCI</name>
<dbReference type="NCBIfam" id="TIGR02452">
    <property type="entry name" value="TIGR02452 family protein"/>
    <property type="match status" value="1"/>
</dbReference>
<dbReference type="Proteomes" id="UP001147733">
    <property type="component" value="Unassembled WGS sequence"/>
</dbReference>
<reference evidence="3" key="1">
    <citation type="submission" date="2022-11" db="EMBL/GenBank/DDBJ databases">
        <authorList>
            <person name="Petersen C."/>
        </authorList>
    </citation>
    <scope>NUCLEOTIDE SEQUENCE</scope>
    <source>
        <strain evidence="3">IBT 23319</strain>
    </source>
</reference>
<proteinExistence type="predicted"/>
<keyword evidence="4" id="KW-1185">Reference proteome</keyword>
<dbReference type="PANTHER" id="PTHR35596">
    <property type="entry name" value="DUF2263 DOMAIN-CONTAINING PROTEIN"/>
    <property type="match status" value="1"/>
</dbReference>
<dbReference type="Gene3D" id="3.40.220.10">
    <property type="entry name" value="Leucine Aminopeptidase, subunit E, domain 1"/>
    <property type="match status" value="1"/>
</dbReference>
<organism evidence="3 4">
    <name type="scientific">Penicillium citrinum</name>
    <dbReference type="NCBI Taxonomy" id="5077"/>
    <lineage>
        <taxon>Eukaryota</taxon>
        <taxon>Fungi</taxon>
        <taxon>Dikarya</taxon>
        <taxon>Ascomycota</taxon>
        <taxon>Pezizomycotina</taxon>
        <taxon>Eurotiomycetes</taxon>
        <taxon>Eurotiomycetidae</taxon>
        <taxon>Eurotiales</taxon>
        <taxon>Aspergillaceae</taxon>
        <taxon>Penicillium</taxon>
    </lineage>
</organism>
<protein>
    <recommendedName>
        <fullName evidence="2">Microbial-type PARG catalytic domain-containing protein</fullName>
    </recommendedName>
</protein>
<dbReference type="SUPFAM" id="SSF52949">
    <property type="entry name" value="Macro domain-like"/>
    <property type="match status" value="1"/>
</dbReference>
<feature type="region of interest" description="Disordered" evidence="1">
    <location>
        <begin position="389"/>
        <end position="425"/>
    </location>
</feature>
<evidence type="ECO:0000256" key="1">
    <source>
        <dbReference type="SAM" id="MobiDB-lite"/>
    </source>
</evidence>
<evidence type="ECO:0000313" key="4">
    <source>
        <dbReference type="Proteomes" id="UP001147733"/>
    </source>
</evidence>
<dbReference type="PANTHER" id="PTHR35596:SF1">
    <property type="entry name" value="MICROBIAL-TYPE PARG CATALYTIC DOMAIN-CONTAINING PROTEIN"/>
    <property type="match status" value="1"/>
</dbReference>
<gene>
    <name evidence="3" type="ORF">N7469_010621</name>
</gene>
<evidence type="ECO:0000313" key="3">
    <source>
        <dbReference type="EMBL" id="KAJ5221734.1"/>
    </source>
</evidence>
<dbReference type="GeneID" id="81388693"/>
<feature type="compositionally biased region" description="Basic and acidic residues" evidence="1">
    <location>
        <begin position="403"/>
        <end position="417"/>
    </location>
</feature>
<dbReference type="InterPro" id="IPR043472">
    <property type="entry name" value="Macro_dom-like"/>
</dbReference>
<evidence type="ECO:0000259" key="2">
    <source>
        <dbReference type="Pfam" id="PF10021"/>
    </source>
</evidence>
<dbReference type="AlphaFoldDB" id="A0A9W9TGP5"/>
<dbReference type="InterPro" id="IPR019261">
    <property type="entry name" value="PARG_cat_microbial"/>
</dbReference>
<feature type="domain" description="Microbial-type PARG catalytic" evidence="2">
    <location>
        <begin position="84"/>
        <end position="201"/>
    </location>
</feature>
<dbReference type="InterPro" id="IPR012664">
    <property type="entry name" value="CHP02452"/>
</dbReference>
<dbReference type="Pfam" id="PF10021">
    <property type="entry name" value="PARG_cat_microb"/>
    <property type="match status" value="1"/>
</dbReference>
<feature type="compositionally biased region" description="Acidic residues" evidence="1">
    <location>
        <begin position="392"/>
        <end position="402"/>
    </location>
</feature>
<accession>A0A9W9TGP5</accession>